<sequence>MAYRTAPTRITMVRVMMMMMLLLLDVMRTTATIKVGQWLAAVITRAGRWARENSRARLQLSHGLDDHGRLEQTQMHHIPSPRRQGTREEEI</sequence>
<reference evidence="3 4" key="1">
    <citation type="journal article" date="2018" name="Mycol. Prog.">
        <title>Coniella lustricola, a new species from submerged detritus.</title>
        <authorList>
            <person name="Raudabaugh D.B."/>
            <person name="Iturriaga T."/>
            <person name="Carver A."/>
            <person name="Mondo S."/>
            <person name="Pangilinan J."/>
            <person name="Lipzen A."/>
            <person name="He G."/>
            <person name="Amirebrahimi M."/>
            <person name="Grigoriev I.V."/>
            <person name="Miller A.N."/>
        </authorList>
    </citation>
    <scope>NUCLEOTIDE SEQUENCE [LARGE SCALE GENOMIC DNA]</scope>
    <source>
        <strain evidence="3 4">B22-T-1</strain>
    </source>
</reference>
<evidence type="ECO:0000256" key="2">
    <source>
        <dbReference type="SAM" id="SignalP"/>
    </source>
</evidence>
<name>A0A2T3AKL5_9PEZI</name>
<dbReference type="EMBL" id="KZ678379">
    <property type="protein sequence ID" value="PSS02205.1"/>
    <property type="molecule type" value="Genomic_DNA"/>
</dbReference>
<evidence type="ECO:0000256" key="1">
    <source>
        <dbReference type="SAM" id="MobiDB-lite"/>
    </source>
</evidence>
<protein>
    <recommendedName>
        <fullName evidence="5">Secreted protein</fullName>
    </recommendedName>
</protein>
<evidence type="ECO:0000313" key="4">
    <source>
        <dbReference type="Proteomes" id="UP000241462"/>
    </source>
</evidence>
<feature type="signal peptide" evidence="2">
    <location>
        <begin position="1"/>
        <end position="31"/>
    </location>
</feature>
<dbReference type="InParanoid" id="A0A2T3AKL5"/>
<gene>
    <name evidence="3" type="ORF">BD289DRAFT_422868</name>
</gene>
<feature type="region of interest" description="Disordered" evidence="1">
    <location>
        <begin position="66"/>
        <end position="91"/>
    </location>
</feature>
<keyword evidence="4" id="KW-1185">Reference proteome</keyword>
<feature type="chain" id="PRO_5015451638" description="Secreted protein" evidence="2">
    <location>
        <begin position="32"/>
        <end position="91"/>
    </location>
</feature>
<evidence type="ECO:0008006" key="5">
    <source>
        <dbReference type="Google" id="ProtNLM"/>
    </source>
</evidence>
<accession>A0A2T3AKL5</accession>
<dbReference type="Proteomes" id="UP000241462">
    <property type="component" value="Unassembled WGS sequence"/>
</dbReference>
<proteinExistence type="predicted"/>
<dbReference type="AlphaFoldDB" id="A0A2T3AKL5"/>
<evidence type="ECO:0000313" key="3">
    <source>
        <dbReference type="EMBL" id="PSS02205.1"/>
    </source>
</evidence>
<organism evidence="3 4">
    <name type="scientific">Coniella lustricola</name>
    <dbReference type="NCBI Taxonomy" id="2025994"/>
    <lineage>
        <taxon>Eukaryota</taxon>
        <taxon>Fungi</taxon>
        <taxon>Dikarya</taxon>
        <taxon>Ascomycota</taxon>
        <taxon>Pezizomycotina</taxon>
        <taxon>Sordariomycetes</taxon>
        <taxon>Sordariomycetidae</taxon>
        <taxon>Diaporthales</taxon>
        <taxon>Schizoparmaceae</taxon>
        <taxon>Coniella</taxon>
    </lineage>
</organism>
<keyword evidence="2" id="KW-0732">Signal</keyword>